<evidence type="ECO:0000256" key="4">
    <source>
        <dbReference type="ARBA" id="ARBA00022692"/>
    </source>
</evidence>
<evidence type="ECO:0000313" key="9">
    <source>
        <dbReference type="Proteomes" id="UP001242010"/>
    </source>
</evidence>
<feature type="transmembrane region" description="Helical" evidence="7">
    <location>
        <begin position="92"/>
        <end position="116"/>
    </location>
</feature>
<evidence type="ECO:0000256" key="5">
    <source>
        <dbReference type="ARBA" id="ARBA00022989"/>
    </source>
</evidence>
<dbReference type="EMBL" id="AP027079">
    <property type="protein sequence ID" value="BDU70514.1"/>
    <property type="molecule type" value="Genomic_DNA"/>
</dbReference>
<organism evidence="8 9">
    <name type="scientific">Geothrix oryzae</name>
    <dbReference type="NCBI Taxonomy" id="2927975"/>
    <lineage>
        <taxon>Bacteria</taxon>
        <taxon>Pseudomonadati</taxon>
        <taxon>Acidobacteriota</taxon>
        <taxon>Holophagae</taxon>
        <taxon>Holophagales</taxon>
        <taxon>Holophagaceae</taxon>
        <taxon>Geothrix</taxon>
    </lineage>
</organism>
<feature type="transmembrane region" description="Helical" evidence="7">
    <location>
        <begin position="68"/>
        <end position="86"/>
    </location>
</feature>
<dbReference type="InterPro" id="IPR051907">
    <property type="entry name" value="DoxX-like_oxidoreductase"/>
</dbReference>
<keyword evidence="3" id="KW-1003">Cell membrane</keyword>
<keyword evidence="6 7" id="KW-0472">Membrane</keyword>
<name>A0ABM8DTT7_9BACT</name>
<gene>
    <name evidence="8" type="ORF">GETHOR_26150</name>
</gene>
<evidence type="ECO:0000256" key="7">
    <source>
        <dbReference type="SAM" id="Phobius"/>
    </source>
</evidence>
<dbReference type="Proteomes" id="UP001242010">
    <property type="component" value="Chromosome"/>
</dbReference>
<evidence type="ECO:0000256" key="1">
    <source>
        <dbReference type="ARBA" id="ARBA00004651"/>
    </source>
</evidence>
<dbReference type="InterPro" id="IPR032808">
    <property type="entry name" value="DoxX"/>
</dbReference>
<comment type="similarity">
    <text evidence="2">Belongs to the DoxX family.</text>
</comment>
<reference evidence="9" key="1">
    <citation type="journal article" date="2023" name="Int. J. Syst. Evol. Microbiol.">
        <title>Mesoterricola silvestris gen. nov., sp. nov., Mesoterricola sediminis sp. nov., Geothrix oryzae sp. nov., Geothrix edaphica sp. nov., Geothrix rubra sp. nov., and Geothrix limicola sp. nov., six novel members of Acidobacteriota isolated from soils.</title>
        <authorList>
            <person name="Itoh H."/>
            <person name="Sugisawa Y."/>
            <person name="Mise K."/>
            <person name="Xu Z."/>
            <person name="Kuniyasu M."/>
            <person name="Ushijima N."/>
            <person name="Kawano K."/>
            <person name="Kobayashi E."/>
            <person name="Shiratori Y."/>
            <person name="Masuda Y."/>
            <person name="Senoo K."/>
        </authorList>
    </citation>
    <scope>NUCLEOTIDE SEQUENCE [LARGE SCALE GENOMIC DNA]</scope>
    <source>
        <strain evidence="9">Red222</strain>
    </source>
</reference>
<feature type="transmembrane region" description="Helical" evidence="7">
    <location>
        <begin position="44"/>
        <end position="61"/>
    </location>
</feature>
<keyword evidence="5 7" id="KW-1133">Transmembrane helix</keyword>
<accession>A0ABM8DTT7</accession>
<dbReference type="PANTHER" id="PTHR33452:SF4">
    <property type="entry name" value="BLL4328 PROTEIN"/>
    <property type="match status" value="1"/>
</dbReference>
<evidence type="ECO:0000256" key="3">
    <source>
        <dbReference type="ARBA" id="ARBA00022475"/>
    </source>
</evidence>
<evidence type="ECO:0000256" key="6">
    <source>
        <dbReference type="ARBA" id="ARBA00023136"/>
    </source>
</evidence>
<dbReference type="PANTHER" id="PTHR33452">
    <property type="entry name" value="OXIDOREDUCTASE CATD-RELATED"/>
    <property type="match status" value="1"/>
</dbReference>
<keyword evidence="9" id="KW-1185">Reference proteome</keyword>
<proteinExistence type="inferred from homology"/>
<evidence type="ECO:0000256" key="2">
    <source>
        <dbReference type="ARBA" id="ARBA00006679"/>
    </source>
</evidence>
<keyword evidence="4 7" id="KW-0812">Transmembrane</keyword>
<evidence type="ECO:0000313" key="8">
    <source>
        <dbReference type="EMBL" id="BDU70514.1"/>
    </source>
</evidence>
<sequence>MKWLGKYSDEAYALLRIVSGLLFAFHGAQKVLGLLAEHQPPVGSQIWIGGVLELVGGLAILVGFQTRLAAFLCSGMMAVAYMQFHWKFQFGAAFWPAVNKGELAVVFCFLFLFMACRGAGKWSLDKAE</sequence>
<protein>
    <recommendedName>
        <fullName evidence="10">DoxX family protein</fullName>
    </recommendedName>
</protein>
<dbReference type="Pfam" id="PF07681">
    <property type="entry name" value="DoxX"/>
    <property type="match status" value="1"/>
</dbReference>
<comment type="subcellular location">
    <subcellularLocation>
        <location evidence="1">Cell membrane</location>
        <topology evidence="1">Multi-pass membrane protein</topology>
    </subcellularLocation>
</comment>
<feature type="transmembrane region" description="Helical" evidence="7">
    <location>
        <begin position="12"/>
        <end position="32"/>
    </location>
</feature>
<evidence type="ECO:0008006" key="10">
    <source>
        <dbReference type="Google" id="ProtNLM"/>
    </source>
</evidence>